<dbReference type="Pfam" id="PF12022">
    <property type="entry name" value="COG2_C"/>
    <property type="match status" value="1"/>
</dbReference>
<feature type="domain" description="Conserved oligomeric Golgi complex subunit 2 N-terminal" evidence="11">
    <location>
        <begin position="33"/>
        <end position="104"/>
    </location>
</feature>
<comment type="similarity">
    <text evidence="2">Belongs to the COG2 family.</text>
</comment>
<dbReference type="GO" id="GO:0015031">
    <property type="term" value="P:protein transport"/>
    <property type="evidence" value="ECO:0007669"/>
    <property type="project" value="UniProtKB-KW"/>
</dbReference>
<reference evidence="13" key="3">
    <citation type="submission" date="2024-01" db="EMBL/GenBank/DDBJ databases">
        <authorList>
            <person name="Coelho M.A."/>
            <person name="David-Palma M."/>
            <person name="Shea T."/>
            <person name="Sun S."/>
            <person name="Cuomo C.A."/>
            <person name="Heitman J."/>
        </authorList>
    </citation>
    <scope>NUCLEOTIDE SEQUENCE</scope>
    <source>
        <strain evidence="13">CBS 7841</strain>
    </source>
</reference>
<feature type="coiled-coil region" evidence="9">
    <location>
        <begin position="108"/>
        <end position="142"/>
    </location>
</feature>
<evidence type="ECO:0000256" key="2">
    <source>
        <dbReference type="ARBA" id="ARBA00007603"/>
    </source>
</evidence>
<dbReference type="GO" id="GO:0000139">
    <property type="term" value="C:Golgi membrane"/>
    <property type="evidence" value="ECO:0007669"/>
    <property type="project" value="UniProtKB-SubCell"/>
</dbReference>
<organism evidence="13 14">
    <name type="scientific">Cryptococcus depauperatus CBS 7841</name>
    <dbReference type="NCBI Taxonomy" id="1295531"/>
    <lineage>
        <taxon>Eukaryota</taxon>
        <taxon>Fungi</taxon>
        <taxon>Dikarya</taxon>
        <taxon>Basidiomycota</taxon>
        <taxon>Agaricomycotina</taxon>
        <taxon>Tremellomycetes</taxon>
        <taxon>Tremellales</taxon>
        <taxon>Cryptococcaceae</taxon>
        <taxon>Cryptococcus</taxon>
    </lineage>
</organism>
<dbReference type="KEGG" id="cdep:91086911"/>
<evidence type="ECO:0000256" key="6">
    <source>
        <dbReference type="ARBA" id="ARBA00023034"/>
    </source>
</evidence>
<keyword evidence="4" id="KW-0813">Transport</keyword>
<protein>
    <recommendedName>
        <fullName evidence="3">Conserved oligomeric Golgi complex subunit 2</fullName>
    </recommendedName>
    <alternativeName>
        <fullName evidence="8">Component of oligomeric Golgi complex 2</fullName>
    </alternativeName>
</protein>
<dbReference type="PANTHER" id="PTHR12961">
    <property type="entry name" value="CONSERVED OLIGOMERIC GOLGI COMPLEX COMPONENT 2"/>
    <property type="match status" value="1"/>
</dbReference>
<dbReference type="AlphaFoldDB" id="A0AAJ8JS70"/>
<evidence type="ECO:0000256" key="9">
    <source>
        <dbReference type="SAM" id="Coils"/>
    </source>
</evidence>
<dbReference type="RefSeq" id="XP_066068217.1">
    <property type="nucleotide sequence ID" value="XM_066212120.1"/>
</dbReference>
<evidence type="ECO:0000256" key="7">
    <source>
        <dbReference type="ARBA" id="ARBA00023136"/>
    </source>
</evidence>
<feature type="compositionally biased region" description="Low complexity" evidence="10">
    <location>
        <begin position="7"/>
        <end position="26"/>
    </location>
</feature>
<dbReference type="InterPro" id="IPR024602">
    <property type="entry name" value="COG_su2_N"/>
</dbReference>
<evidence type="ECO:0000256" key="3">
    <source>
        <dbReference type="ARBA" id="ARBA00020977"/>
    </source>
</evidence>
<dbReference type="PANTHER" id="PTHR12961:SF0">
    <property type="entry name" value="CONSERVED OLIGOMERIC GOLGI COMPLEX SUBUNIT 2"/>
    <property type="match status" value="1"/>
</dbReference>
<proteinExistence type="inferred from homology"/>
<dbReference type="GeneID" id="91086911"/>
<dbReference type="InterPro" id="IPR009316">
    <property type="entry name" value="COG2"/>
</dbReference>
<evidence type="ECO:0000256" key="5">
    <source>
        <dbReference type="ARBA" id="ARBA00022927"/>
    </source>
</evidence>
<reference evidence="13" key="1">
    <citation type="submission" date="2016-06" db="EMBL/GenBank/DDBJ databases">
        <authorList>
            <person name="Cuomo C."/>
            <person name="Litvintseva A."/>
            <person name="Heitman J."/>
            <person name="Chen Y."/>
            <person name="Sun S."/>
            <person name="Springer D."/>
            <person name="Dromer F."/>
            <person name="Young S."/>
            <person name="Zeng Q."/>
            <person name="Chapman S."/>
            <person name="Gujja S."/>
            <person name="Saif S."/>
            <person name="Birren B."/>
        </authorList>
    </citation>
    <scope>NUCLEOTIDE SEQUENCE</scope>
    <source>
        <strain evidence="13">CBS 7841</strain>
    </source>
</reference>
<keyword evidence="7" id="KW-0472">Membrane</keyword>
<evidence type="ECO:0000313" key="13">
    <source>
        <dbReference type="EMBL" id="WVN87517.1"/>
    </source>
</evidence>
<comment type="subcellular location">
    <subcellularLocation>
        <location evidence="1">Golgi apparatus membrane</location>
        <topology evidence="1">Peripheral membrane protein</topology>
    </subcellularLocation>
</comment>
<dbReference type="GO" id="GO:0017119">
    <property type="term" value="C:Golgi transport complex"/>
    <property type="evidence" value="ECO:0007669"/>
    <property type="project" value="TreeGrafter"/>
</dbReference>
<evidence type="ECO:0000256" key="4">
    <source>
        <dbReference type="ARBA" id="ARBA00022448"/>
    </source>
</evidence>
<keyword evidence="5" id="KW-0653">Protein transport</keyword>
<dbReference type="Proteomes" id="UP000094043">
    <property type="component" value="Chromosome 3"/>
</dbReference>
<evidence type="ECO:0000259" key="12">
    <source>
        <dbReference type="Pfam" id="PF12022"/>
    </source>
</evidence>
<evidence type="ECO:0000313" key="14">
    <source>
        <dbReference type="Proteomes" id="UP000094043"/>
    </source>
</evidence>
<keyword evidence="6" id="KW-0333">Golgi apparatus</keyword>
<sequence length="689" mass="77225">MTVTPPSISKLRLSTSSSSSAHSLDLPSLQPLSHSHPLLSAPEFDVDAFLQSRVHIPLEELRSELRNYLEGLREELVKLINGDYEEFLSLGTGLRGEEDRLSRLSTPLEDVRMEVESVRNDLAEHQARMQEKLDERAALREEKNIARVAGEHTQIVYLLNKARNEGCSIVNIVEERIVRIKSRALQGLSTVLLSELQNQSASGLEQCLKTYQAIEGWEEAQEVVRKSIRQFCRDNTLALDLSLSSSPIAPKTPHPLHDPLSALRLPPTDTTPLASIYNRNLAHVAMYQSLIDIGEKVSNKFDFLAKVIWPEIGEAIMDNLGNVIFAAGRPDELHKNYTTTYRFLSLLESIAPSVRSVIAMRQSPTYLTFERRWQLPVYFQLRWKEIVGQLEPSLTGQPNYSGDKDAEWRLNQSGAVWKALEKCWNENVYIAELAPKFWRLNLQIIARYETYIKSTSESYVIQNGDVSQEDTVLRFLSAAVIDLNKLTARVEKLEVVQKLNLGDHLSPSTSHHTSRIIAILVRRCVDPLKLIRSIASQFRASHTSSSSNPIQPSYFVSSVLKPVHSLFKQQPALRELYGEELGAQVAHSVFTNYASTLASVKKTEDLLRKHRKSKKTGLSSFFGGGGGSGDSAAIKEGDVSGVKEEEMFTNQMKTDIAALRKDVEGLGVDVEGLESWKELQAVVDKPSEV</sequence>
<name>A0AAJ8JS70_9TREE</name>
<reference evidence="13" key="2">
    <citation type="journal article" date="2022" name="Elife">
        <title>Obligate sexual reproduction of a homothallic fungus closely related to the Cryptococcus pathogenic species complex.</title>
        <authorList>
            <person name="Passer A.R."/>
            <person name="Clancey S.A."/>
            <person name="Shea T."/>
            <person name="David-Palma M."/>
            <person name="Averette A.F."/>
            <person name="Boekhout T."/>
            <person name="Porcel B.M."/>
            <person name="Nowrousian M."/>
            <person name="Cuomo C.A."/>
            <person name="Sun S."/>
            <person name="Heitman J."/>
            <person name="Coelho M.A."/>
        </authorList>
    </citation>
    <scope>NUCLEOTIDE SEQUENCE</scope>
    <source>
        <strain evidence="13">CBS 7841</strain>
    </source>
</reference>
<feature type="region of interest" description="Disordered" evidence="10">
    <location>
        <begin position="1"/>
        <end position="26"/>
    </location>
</feature>
<dbReference type="Pfam" id="PF06148">
    <property type="entry name" value="COG2_N"/>
    <property type="match status" value="1"/>
</dbReference>
<dbReference type="InterPro" id="IPR024603">
    <property type="entry name" value="COG_complex_COG2_C"/>
</dbReference>
<evidence type="ECO:0000256" key="8">
    <source>
        <dbReference type="ARBA" id="ARBA00031344"/>
    </source>
</evidence>
<dbReference type="GO" id="GO:0007030">
    <property type="term" value="P:Golgi organization"/>
    <property type="evidence" value="ECO:0007669"/>
    <property type="project" value="InterPro"/>
</dbReference>
<feature type="domain" description="COG complex component COG2 C-terminal" evidence="12">
    <location>
        <begin position="371"/>
        <end position="656"/>
    </location>
</feature>
<gene>
    <name evidence="13" type="ORF">L203_102700</name>
</gene>
<dbReference type="GO" id="GO:0006891">
    <property type="term" value="P:intra-Golgi vesicle-mediated transport"/>
    <property type="evidence" value="ECO:0007669"/>
    <property type="project" value="TreeGrafter"/>
</dbReference>
<dbReference type="EMBL" id="CP143786">
    <property type="protein sequence ID" value="WVN87517.1"/>
    <property type="molecule type" value="Genomic_DNA"/>
</dbReference>
<evidence type="ECO:0000259" key="11">
    <source>
        <dbReference type="Pfam" id="PF06148"/>
    </source>
</evidence>
<accession>A0AAJ8JS70</accession>
<evidence type="ECO:0000256" key="10">
    <source>
        <dbReference type="SAM" id="MobiDB-lite"/>
    </source>
</evidence>
<evidence type="ECO:0000256" key="1">
    <source>
        <dbReference type="ARBA" id="ARBA00004395"/>
    </source>
</evidence>
<keyword evidence="9" id="KW-0175">Coiled coil</keyword>
<keyword evidence="14" id="KW-1185">Reference proteome</keyword>